<protein>
    <submittedName>
        <fullName evidence="1">Uncharacterized protein</fullName>
    </submittedName>
</protein>
<reference evidence="1" key="1">
    <citation type="journal article" date="2021" name="New Phytol.">
        <title>Evolutionary innovations through gain and loss of genes in the ectomycorrhizal Boletales.</title>
        <authorList>
            <person name="Wu G."/>
            <person name="Miyauchi S."/>
            <person name="Morin E."/>
            <person name="Kuo A."/>
            <person name="Drula E."/>
            <person name="Varga T."/>
            <person name="Kohler A."/>
            <person name="Feng B."/>
            <person name="Cao Y."/>
            <person name="Lipzen A."/>
            <person name="Daum C."/>
            <person name="Hundley H."/>
            <person name="Pangilinan J."/>
            <person name="Johnson J."/>
            <person name="Barry K."/>
            <person name="LaButti K."/>
            <person name="Ng V."/>
            <person name="Ahrendt S."/>
            <person name="Min B."/>
            <person name="Choi I.G."/>
            <person name="Park H."/>
            <person name="Plett J.M."/>
            <person name="Magnuson J."/>
            <person name="Spatafora J.W."/>
            <person name="Nagy L.G."/>
            <person name="Henrissat B."/>
            <person name="Grigoriev I.V."/>
            <person name="Yang Z.L."/>
            <person name="Xu J."/>
            <person name="Martin F.M."/>
        </authorList>
    </citation>
    <scope>NUCLEOTIDE SEQUENCE</scope>
    <source>
        <strain evidence="1">KUC20120723A-06</strain>
    </source>
</reference>
<keyword evidence="2" id="KW-1185">Reference proteome</keyword>
<evidence type="ECO:0000313" key="2">
    <source>
        <dbReference type="Proteomes" id="UP000790709"/>
    </source>
</evidence>
<dbReference type="Proteomes" id="UP000790709">
    <property type="component" value="Unassembled WGS sequence"/>
</dbReference>
<accession>A0ACB8AYF5</accession>
<sequence length="150" mass="16350">MRYIGILRTADSNGLSQHHLSESRAVATQRDSCQRATSFLARFVLGLSFSRLCGQLGDSEKDQCTDISIQGSETPLQTPLTLRLPLPVKSKGPPASSSRKSGIPSESADLCVGNPRCRFADAAAFEVHSVQQVPETESTPGHHYHLPRRH</sequence>
<gene>
    <name evidence="1" type="ORF">BV22DRAFT_910673</name>
</gene>
<evidence type="ECO:0000313" key="1">
    <source>
        <dbReference type="EMBL" id="KAH7918342.1"/>
    </source>
</evidence>
<dbReference type="EMBL" id="MU266803">
    <property type="protein sequence ID" value="KAH7918342.1"/>
    <property type="molecule type" value="Genomic_DNA"/>
</dbReference>
<organism evidence="1 2">
    <name type="scientific">Leucogyrophana mollusca</name>
    <dbReference type="NCBI Taxonomy" id="85980"/>
    <lineage>
        <taxon>Eukaryota</taxon>
        <taxon>Fungi</taxon>
        <taxon>Dikarya</taxon>
        <taxon>Basidiomycota</taxon>
        <taxon>Agaricomycotina</taxon>
        <taxon>Agaricomycetes</taxon>
        <taxon>Agaricomycetidae</taxon>
        <taxon>Boletales</taxon>
        <taxon>Boletales incertae sedis</taxon>
        <taxon>Leucogyrophana</taxon>
    </lineage>
</organism>
<comment type="caution">
    <text evidence="1">The sequence shown here is derived from an EMBL/GenBank/DDBJ whole genome shotgun (WGS) entry which is preliminary data.</text>
</comment>
<proteinExistence type="predicted"/>
<name>A0ACB8AYF5_9AGAM</name>